<feature type="transmembrane region" description="Helical" evidence="1">
    <location>
        <begin position="50"/>
        <end position="73"/>
    </location>
</feature>
<reference evidence="3" key="1">
    <citation type="submission" date="2016-07" db="EMBL/GenBank/DDBJ databases">
        <authorList>
            <person name="Florea S."/>
            <person name="Webb J.S."/>
            <person name="Jaromczyk J."/>
            <person name="Schardl C.L."/>
        </authorList>
    </citation>
    <scope>NUCLEOTIDE SEQUENCE [LARGE SCALE GENOMIC DNA]</scope>
    <source>
        <strain evidence="3">IPBSL-7</strain>
    </source>
</reference>
<protein>
    <recommendedName>
        <fullName evidence="1">Probable queuosine precursor transporter</fullName>
        <shortName evidence="1">Q precursor transporter</shortName>
    </recommendedName>
</protein>
<dbReference type="Pfam" id="PF02592">
    <property type="entry name" value="Vut_1"/>
    <property type="match status" value="1"/>
</dbReference>
<dbReference type="Proteomes" id="UP000093501">
    <property type="component" value="Unassembled WGS sequence"/>
</dbReference>
<dbReference type="GO" id="GO:0005886">
    <property type="term" value="C:plasma membrane"/>
    <property type="evidence" value="ECO:0007669"/>
    <property type="project" value="UniProtKB-SubCell"/>
</dbReference>
<keyword evidence="1" id="KW-0472">Membrane</keyword>
<comment type="similarity">
    <text evidence="1">Belongs to the vitamin uptake transporter (VUT/ECF) (TC 2.A.88) family. Q precursor transporter subfamily.</text>
</comment>
<dbReference type="GO" id="GO:0022857">
    <property type="term" value="F:transmembrane transporter activity"/>
    <property type="evidence" value="ECO:0007669"/>
    <property type="project" value="UniProtKB-UniRule"/>
</dbReference>
<dbReference type="PANTHER" id="PTHR34300:SF2">
    <property type="entry name" value="QUEUOSINE PRECURSOR TRANSPORTER-RELATED"/>
    <property type="match status" value="1"/>
</dbReference>
<comment type="caution">
    <text evidence="1">Lacks conserved residue(s) required for the propagation of feature annotation.</text>
</comment>
<keyword evidence="1" id="KW-1133">Transmembrane helix</keyword>
<keyword evidence="1" id="KW-1003">Cell membrane</keyword>
<feature type="transmembrane region" description="Helical" evidence="1">
    <location>
        <begin position="85"/>
        <end position="108"/>
    </location>
</feature>
<comment type="function">
    <text evidence="1">Involved in the import of queuosine (Q) precursors, required for Q precursor salvage.</text>
</comment>
<dbReference type="InterPro" id="IPR003744">
    <property type="entry name" value="YhhQ"/>
</dbReference>
<keyword evidence="1" id="KW-0813">Transport</keyword>
<organism evidence="2 3">
    <name type="scientific">Tessaracoccus lapidicaptus</name>
    <dbReference type="NCBI Taxonomy" id="1427523"/>
    <lineage>
        <taxon>Bacteria</taxon>
        <taxon>Bacillati</taxon>
        <taxon>Actinomycetota</taxon>
        <taxon>Actinomycetes</taxon>
        <taxon>Propionibacteriales</taxon>
        <taxon>Propionibacteriaceae</taxon>
        <taxon>Tessaracoccus</taxon>
    </lineage>
</organism>
<sequence>MTTPRPSFADRPQGVFDVVVALFCALLLISNVSAVKLIQFGPDWTPLGIPVLPIITDGGAFLFPLTYVLGDVLAEVYGLKGARRAILLGFAVSILASVTFLAVGAAPAAADWPNQGAFDAILGFVPRIVIASLLGYVAGQFLNAWVLVKLKARSSEGSLWARLLGSTVVGEAADTTIFCVVAFAGVITGGTLLNYIVVGYVYKVLVEALFLPVTYRIIALVKRHEPSYAPAPLR</sequence>
<evidence type="ECO:0000313" key="2">
    <source>
        <dbReference type="EMBL" id="OCL33136.1"/>
    </source>
</evidence>
<name>A0A1C0AKS9_9ACTN</name>
<comment type="caution">
    <text evidence="2">The sequence shown here is derived from an EMBL/GenBank/DDBJ whole genome shotgun (WGS) entry which is preliminary data.</text>
</comment>
<dbReference type="NCBIfam" id="TIGR00697">
    <property type="entry name" value="queuosine precursor transporter"/>
    <property type="match status" value="1"/>
</dbReference>
<accession>A0A1C0AKS9</accession>
<evidence type="ECO:0000256" key="1">
    <source>
        <dbReference type="HAMAP-Rule" id="MF_02088"/>
    </source>
</evidence>
<dbReference type="PANTHER" id="PTHR34300">
    <property type="entry name" value="QUEUOSINE PRECURSOR TRANSPORTER-RELATED"/>
    <property type="match status" value="1"/>
</dbReference>
<gene>
    <name evidence="2" type="ORF">BCR15_07035</name>
</gene>
<feature type="transmembrane region" description="Helical" evidence="1">
    <location>
        <begin position="128"/>
        <end position="148"/>
    </location>
</feature>
<dbReference type="HAMAP" id="MF_02088">
    <property type="entry name" value="Q_prec_transport"/>
    <property type="match status" value="1"/>
</dbReference>
<comment type="subcellular location">
    <subcellularLocation>
        <location evidence="1">Cell membrane</location>
        <topology evidence="1">Multi-pass membrane protein</topology>
    </subcellularLocation>
</comment>
<keyword evidence="1" id="KW-0812">Transmembrane</keyword>
<dbReference type="EMBL" id="MBQD01000023">
    <property type="protein sequence ID" value="OCL33136.1"/>
    <property type="molecule type" value="Genomic_DNA"/>
</dbReference>
<proteinExistence type="inferred from homology"/>
<dbReference type="AlphaFoldDB" id="A0A1C0AKS9"/>
<keyword evidence="3" id="KW-1185">Reference proteome</keyword>
<evidence type="ECO:0000313" key="3">
    <source>
        <dbReference type="Proteomes" id="UP000093501"/>
    </source>
</evidence>